<gene>
    <name evidence="2" type="ORF">TrRE_jg397</name>
</gene>
<feature type="compositionally biased region" description="Basic and acidic residues" evidence="1">
    <location>
        <begin position="9"/>
        <end position="21"/>
    </location>
</feature>
<evidence type="ECO:0000313" key="3">
    <source>
        <dbReference type="Proteomes" id="UP001165082"/>
    </source>
</evidence>
<sequence>MNKVQSKLHKLEKAMDHELEV</sequence>
<feature type="non-terminal residue" evidence="2">
    <location>
        <position position="21"/>
    </location>
</feature>
<keyword evidence="3" id="KW-1185">Reference proteome</keyword>
<organism evidence="2 3">
    <name type="scientific">Triparma retinervis</name>
    <dbReference type="NCBI Taxonomy" id="2557542"/>
    <lineage>
        <taxon>Eukaryota</taxon>
        <taxon>Sar</taxon>
        <taxon>Stramenopiles</taxon>
        <taxon>Ochrophyta</taxon>
        <taxon>Bolidophyceae</taxon>
        <taxon>Parmales</taxon>
        <taxon>Triparmaceae</taxon>
        <taxon>Triparma</taxon>
    </lineage>
</organism>
<dbReference type="EMBL" id="BRXZ01004591">
    <property type="protein sequence ID" value="GMH51899.1"/>
    <property type="molecule type" value="Genomic_DNA"/>
</dbReference>
<proteinExistence type="predicted"/>
<protein>
    <submittedName>
        <fullName evidence="2">Uncharacterized protein</fullName>
    </submittedName>
</protein>
<accession>A0A9W6ZCQ4</accession>
<evidence type="ECO:0000313" key="2">
    <source>
        <dbReference type="EMBL" id="GMH51899.1"/>
    </source>
</evidence>
<name>A0A9W6ZCQ4_9STRA</name>
<dbReference type="Proteomes" id="UP001165082">
    <property type="component" value="Unassembled WGS sequence"/>
</dbReference>
<evidence type="ECO:0000256" key="1">
    <source>
        <dbReference type="SAM" id="MobiDB-lite"/>
    </source>
</evidence>
<dbReference type="AlphaFoldDB" id="A0A9W6ZCQ4"/>
<reference evidence="2" key="1">
    <citation type="submission" date="2022-07" db="EMBL/GenBank/DDBJ databases">
        <title>Genome analysis of Parmales, a sister group of diatoms, reveals the evolutionary specialization of diatoms from phago-mixotrophs to photoautotrophs.</title>
        <authorList>
            <person name="Ban H."/>
            <person name="Sato S."/>
            <person name="Yoshikawa S."/>
            <person name="Kazumasa Y."/>
            <person name="Nakamura Y."/>
            <person name="Ichinomiya M."/>
            <person name="Saitoh K."/>
            <person name="Sato N."/>
            <person name="Blanc-Mathieu R."/>
            <person name="Endo H."/>
            <person name="Kuwata A."/>
            <person name="Ogata H."/>
        </authorList>
    </citation>
    <scope>NUCLEOTIDE SEQUENCE</scope>
</reference>
<feature type="region of interest" description="Disordered" evidence="1">
    <location>
        <begin position="1"/>
        <end position="21"/>
    </location>
</feature>
<comment type="caution">
    <text evidence="2">The sequence shown here is derived from an EMBL/GenBank/DDBJ whole genome shotgun (WGS) entry which is preliminary data.</text>
</comment>